<organism evidence="4">
    <name type="scientific">Capitella teleta</name>
    <name type="common">Polychaete worm</name>
    <dbReference type="NCBI Taxonomy" id="283909"/>
    <lineage>
        <taxon>Eukaryota</taxon>
        <taxon>Metazoa</taxon>
        <taxon>Spiralia</taxon>
        <taxon>Lophotrochozoa</taxon>
        <taxon>Annelida</taxon>
        <taxon>Polychaeta</taxon>
        <taxon>Sedentaria</taxon>
        <taxon>Scolecida</taxon>
        <taxon>Capitellidae</taxon>
        <taxon>Capitella</taxon>
    </lineage>
</organism>
<evidence type="ECO:0000313" key="6">
    <source>
        <dbReference type="Proteomes" id="UP000014760"/>
    </source>
</evidence>
<dbReference type="PANTHER" id="PTHR11596">
    <property type="entry name" value="ALKALINE PHOSPHATASE"/>
    <property type="match status" value="1"/>
</dbReference>
<evidence type="ECO:0000256" key="2">
    <source>
        <dbReference type="ARBA" id="ARBA00022553"/>
    </source>
</evidence>
<dbReference type="Proteomes" id="UP000014760">
    <property type="component" value="Unassembled WGS sequence"/>
</dbReference>
<dbReference type="GO" id="GO:0004035">
    <property type="term" value="F:alkaline phosphatase activity"/>
    <property type="evidence" value="ECO:0007669"/>
    <property type="project" value="UniProtKB-EC"/>
</dbReference>
<dbReference type="EnsemblMetazoa" id="CapteT107229">
    <property type="protein sequence ID" value="CapteP107229"/>
    <property type="gene ID" value="CapteG107229"/>
</dbReference>
<evidence type="ECO:0000313" key="5">
    <source>
        <dbReference type="EnsemblMetazoa" id="CapteP107229"/>
    </source>
</evidence>
<protein>
    <recommendedName>
        <fullName evidence="1">alkaline phosphatase</fullName>
        <ecNumber evidence="1">3.1.3.1</ecNumber>
    </recommendedName>
</protein>
<dbReference type="STRING" id="283909.R7UQP7"/>
<gene>
    <name evidence="4" type="ORF">CAPTEDRAFT_107229</name>
</gene>
<accession>R7UQP7</accession>
<keyword evidence="3" id="KW-0460">Magnesium</keyword>
<evidence type="ECO:0000256" key="3">
    <source>
        <dbReference type="PIRSR" id="PIRSR601952-2"/>
    </source>
</evidence>
<sequence length="86" mass="9397">WSRLAQDALAEALDRTEPKMGEARNVILFIGDGMGVTPLTAARWHQGQKSGSKAYNTRLAMDLMPVVGLSKVSTQGHYVPIPICSW</sequence>
<dbReference type="EC" id="3.1.3.1" evidence="1"/>
<dbReference type="PANTHER" id="PTHR11596:SF5">
    <property type="entry name" value="ALKALINE PHOSPHATASE"/>
    <property type="match status" value="1"/>
</dbReference>
<dbReference type="EMBL" id="KB299047">
    <property type="protein sequence ID" value="ELU08500.1"/>
    <property type="molecule type" value="Genomic_DNA"/>
</dbReference>
<reference evidence="6" key="1">
    <citation type="submission" date="2012-12" db="EMBL/GenBank/DDBJ databases">
        <authorList>
            <person name="Hellsten U."/>
            <person name="Grimwood J."/>
            <person name="Chapman J.A."/>
            <person name="Shapiro H."/>
            <person name="Aerts A."/>
            <person name="Otillar R.P."/>
            <person name="Terry A.Y."/>
            <person name="Boore J.L."/>
            <person name="Simakov O."/>
            <person name="Marletaz F."/>
            <person name="Cho S.-J."/>
            <person name="Edsinger-Gonzales E."/>
            <person name="Havlak P."/>
            <person name="Kuo D.-H."/>
            <person name="Larsson T."/>
            <person name="Lv J."/>
            <person name="Arendt D."/>
            <person name="Savage R."/>
            <person name="Osoegawa K."/>
            <person name="de Jong P."/>
            <person name="Lindberg D.R."/>
            <person name="Seaver E.C."/>
            <person name="Weisblat D.A."/>
            <person name="Putnam N.H."/>
            <person name="Grigoriev I.V."/>
            <person name="Rokhsar D.S."/>
        </authorList>
    </citation>
    <scope>NUCLEOTIDE SEQUENCE</scope>
    <source>
        <strain evidence="6">I ESC-2004</strain>
    </source>
</reference>
<keyword evidence="3" id="KW-0862">Zinc</keyword>
<reference evidence="4 6" key="2">
    <citation type="journal article" date="2013" name="Nature">
        <title>Insights into bilaterian evolution from three spiralian genomes.</title>
        <authorList>
            <person name="Simakov O."/>
            <person name="Marletaz F."/>
            <person name="Cho S.J."/>
            <person name="Edsinger-Gonzales E."/>
            <person name="Havlak P."/>
            <person name="Hellsten U."/>
            <person name="Kuo D.H."/>
            <person name="Larsson T."/>
            <person name="Lv J."/>
            <person name="Arendt D."/>
            <person name="Savage R."/>
            <person name="Osoegawa K."/>
            <person name="de Jong P."/>
            <person name="Grimwood J."/>
            <person name="Chapman J.A."/>
            <person name="Shapiro H."/>
            <person name="Aerts A."/>
            <person name="Otillar R.P."/>
            <person name="Terry A.Y."/>
            <person name="Boore J.L."/>
            <person name="Grigoriev I.V."/>
            <person name="Lindberg D.R."/>
            <person name="Seaver E.C."/>
            <person name="Weisblat D.A."/>
            <person name="Putnam N.H."/>
            <person name="Rokhsar D.S."/>
        </authorList>
    </citation>
    <scope>NUCLEOTIDE SEQUENCE</scope>
    <source>
        <strain evidence="4 6">I ESC-2004</strain>
    </source>
</reference>
<feature type="non-terminal residue" evidence="4">
    <location>
        <position position="1"/>
    </location>
</feature>
<dbReference type="OMA" id="QQFWKNI"/>
<keyword evidence="3" id="KW-0479">Metal-binding</keyword>
<dbReference type="InterPro" id="IPR017850">
    <property type="entry name" value="Alkaline_phosphatase_core_sf"/>
</dbReference>
<dbReference type="EMBL" id="AMQN01021727">
    <property type="status" value="NOT_ANNOTATED_CDS"/>
    <property type="molecule type" value="Genomic_DNA"/>
</dbReference>
<name>R7UQP7_CAPTE</name>
<keyword evidence="2" id="KW-0597">Phosphoprotein</keyword>
<comment type="cofactor">
    <cofactor evidence="3">
        <name>Zn(2+)</name>
        <dbReference type="ChEBI" id="CHEBI:29105"/>
    </cofactor>
    <text evidence="3">Binds 2 Zn(2+) ions.</text>
</comment>
<evidence type="ECO:0000313" key="4">
    <source>
        <dbReference type="EMBL" id="ELU08500.1"/>
    </source>
</evidence>
<dbReference type="OrthoDB" id="5818554at2759"/>
<dbReference type="InterPro" id="IPR001952">
    <property type="entry name" value="Alkaline_phosphatase"/>
</dbReference>
<dbReference type="Pfam" id="PF00245">
    <property type="entry name" value="Alk_phosphatase"/>
    <property type="match status" value="1"/>
</dbReference>
<dbReference type="GO" id="GO:0046872">
    <property type="term" value="F:metal ion binding"/>
    <property type="evidence" value="ECO:0007669"/>
    <property type="project" value="UniProtKB-KW"/>
</dbReference>
<keyword evidence="6" id="KW-1185">Reference proteome</keyword>
<dbReference type="AlphaFoldDB" id="R7UQP7"/>
<feature type="binding site" evidence="3">
    <location>
        <position position="32"/>
    </location>
    <ligand>
        <name>Zn(2+)</name>
        <dbReference type="ChEBI" id="CHEBI:29105"/>
        <label>2</label>
    </ligand>
</feature>
<comment type="cofactor">
    <cofactor evidence="3">
        <name>Mg(2+)</name>
        <dbReference type="ChEBI" id="CHEBI:18420"/>
    </cofactor>
    <text evidence="3">Binds 1 Mg(2+) ion.</text>
</comment>
<proteinExistence type="predicted"/>
<evidence type="ECO:0000256" key="1">
    <source>
        <dbReference type="ARBA" id="ARBA00012647"/>
    </source>
</evidence>
<dbReference type="Gene3D" id="3.40.720.10">
    <property type="entry name" value="Alkaline Phosphatase, subunit A"/>
    <property type="match status" value="1"/>
</dbReference>
<feature type="binding site" evidence="3">
    <location>
        <position position="32"/>
    </location>
    <ligand>
        <name>Mg(2+)</name>
        <dbReference type="ChEBI" id="CHEBI:18420"/>
    </ligand>
</feature>
<dbReference type="HOGENOM" id="CLU_2504193_0_0_1"/>
<reference evidence="5" key="3">
    <citation type="submission" date="2015-06" db="UniProtKB">
        <authorList>
            <consortium name="EnsemblMetazoa"/>
        </authorList>
    </citation>
    <scope>IDENTIFICATION</scope>
</reference>
<dbReference type="SUPFAM" id="SSF53649">
    <property type="entry name" value="Alkaline phosphatase-like"/>
    <property type="match status" value="1"/>
</dbReference>